<dbReference type="SUPFAM" id="SSF57756">
    <property type="entry name" value="Retrovirus zinc finger-like domains"/>
    <property type="match status" value="1"/>
</dbReference>
<proteinExistence type="predicted"/>
<accession>A0ABU6UAU1</accession>
<protein>
    <recommendedName>
        <fullName evidence="4">CCHC-type domain-containing protein</fullName>
    </recommendedName>
</protein>
<evidence type="ECO:0000313" key="3">
    <source>
        <dbReference type="Proteomes" id="UP001341840"/>
    </source>
</evidence>
<dbReference type="InterPro" id="IPR036875">
    <property type="entry name" value="Znf_CCHC_sf"/>
</dbReference>
<keyword evidence="3" id="KW-1185">Reference proteome</keyword>
<organism evidence="2 3">
    <name type="scientific">Stylosanthes scabra</name>
    <dbReference type="NCBI Taxonomy" id="79078"/>
    <lineage>
        <taxon>Eukaryota</taxon>
        <taxon>Viridiplantae</taxon>
        <taxon>Streptophyta</taxon>
        <taxon>Embryophyta</taxon>
        <taxon>Tracheophyta</taxon>
        <taxon>Spermatophyta</taxon>
        <taxon>Magnoliopsida</taxon>
        <taxon>eudicotyledons</taxon>
        <taxon>Gunneridae</taxon>
        <taxon>Pentapetalae</taxon>
        <taxon>rosids</taxon>
        <taxon>fabids</taxon>
        <taxon>Fabales</taxon>
        <taxon>Fabaceae</taxon>
        <taxon>Papilionoideae</taxon>
        <taxon>50 kb inversion clade</taxon>
        <taxon>dalbergioids sensu lato</taxon>
        <taxon>Dalbergieae</taxon>
        <taxon>Pterocarpus clade</taxon>
        <taxon>Stylosanthes</taxon>
    </lineage>
</organism>
<evidence type="ECO:0000313" key="2">
    <source>
        <dbReference type="EMBL" id="MED6158372.1"/>
    </source>
</evidence>
<name>A0ABU6UAU1_9FABA</name>
<dbReference type="EMBL" id="JASCZI010120970">
    <property type="protein sequence ID" value="MED6158372.1"/>
    <property type="molecule type" value="Genomic_DNA"/>
</dbReference>
<evidence type="ECO:0000256" key="1">
    <source>
        <dbReference type="SAM" id="MobiDB-lite"/>
    </source>
</evidence>
<feature type="region of interest" description="Disordered" evidence="1">
    <location>
        <begin position="114"/>
        <end position="149"/>
    </location>
</feature>
<comment type="caution">
    <text evidence="2">The sequence shown here is derived from an EMBL/GenBank/DDBJ whole genome shotgun (WGS) entry which is preliminary data.</text>
</comment>
<evidence type="ECO:0008006" key="4">
    <source>
        <dbReference type="Google" id="ProtNLM"/>
    </source>
</evidence>
<dbReference type="Proteomes" id="UP001341840">
    <property type="component" value="Unassembled WGS sequence"/>
</dbReference>
<sequence>MRRKKKGRLVSTRIMKEIDLVERAEKRCSLCLQEGHTKRGCPNAPHGNHPYRPRALGDGGHGMMCRRGRMAIPLWPLCPWADNLVRRIVVLGLRLCTAGNGARAADTNASVMGEGTTATRAGSTEIPDTAGIGQGEAAEAGSACKPHHR</sequence>
<reference evidence="2 3" key="1">
    <citation type="journal article" date="2023" name="Plants (Basel)">
        <title>Bridging the Gap: Combining Genomics and Transcriptomics Approaches to Understand Stylosanthes scabra, an Orphan Legume from the Brazilian Caatinga.</title>
        <authorList>
            <person name="Ferreira-Neto J.R.C."/>
            <person name="da Silva M.D."/>
            <person name="Binneck E."/>
            <person name="de Melo N.F."/>
            <person name="da Silva R.H."/>
            <person name="de Melo A.L.T.M."/>
            <person name="Pandolfi V."/>
            <person name="Bustamante F.O."/>
            <person name="Brasileiro-Vidal A.C."/>
            <person name="Benko-Iseppon A.M."/>
        </authorList>
    </citation>
    <scope>NUCLEOTIDE SEQUENCE [LARGE SCALE GENOMIC DNA]</scope>
    <source>
        <tissue evidence="2">Leaves</tissue>
    </source>
</reference>
<gene>
    <name evidence="2" type="ORF">PIB30_032233</name>
</gene>